<keyword evidence="2" id="KW-0813">Transport</keyword>
<dbReference type="AlphaFoldDB" id="A0A6J4IYE1"/>
<evidence type="ECO:0000256" key="4">
    <source>
        <dbReference type="ARBA" id="ARBA00022692"/>
    </source>
</evidence>
<evidence type="ECO:0000256" key="1">
    <source>
        <dbReference type="ARBA" id="ARBA00004651"/>
    </source>
</evidence>
<feature type="transmembrane region" description="Helical" evidence="7">
    <location>
        <begin position="57"/>
        <end position="77"/>
    </location>
</feature>
<feature type="transmembrane region" description="Helical" evidence="7">
    <location>
        <begin position="84"/>
        <end position="105"/>
    </location>
</feature>
<dbReference type="Gene3D" id="1.20.1250.20">
    <property type="entry name" value="MFS general substrate transporter like domains"/>
    <property type="match status" value="1"/>
</dbReference>
<protein>
    <recommendedName>
        <fullName evidence="8">Major facilitator superfamily (MFS) profile domain-containing protein</fullName>
    </recommendedName>
</protein>
<reference evidence="9" key="1">
    <citation type="submission" date="2020-02" db="EMBL/GenBank/DDBJ databases">
        <authorList>
            <person name="Meier V. D."/>
        </authorList>
    </citation>
    <scope>NUCLEOTIDE SEQUENCE</scope>
    <source>
        <strain evidence="9">AVDCRST_MAG50</strain>
    </source>
</reference>
<feature type="transmembrane region" description="Helical" evidence="7">
    <location>
        <begin position="382"/>
        <end position="402"/>
    </location>
</feature>
<evidence type="ECO:0000256" key="7">
    <source>
        <dbReference type="SAM" id="Phobius"/>
    </source>
</evidence>
<proteinExistence type="predicted"/>
<dbReference type="InterPro" id="IPR020846">
    <property type="entry name" value="MFS_dom"/>
</dbReference>
<dbReference type="PANTHER" id="PTHR23513:SF11">
    <property type="entry name" value="STAPHYLOFERRIN A TRANSPORTER"/>
    <property type="match status" value="1"/>
</dbReference>
<evidence type="ECO:0000313" key="9">
    <source>
        <dbReference type="EMBL" id="CAA9263671.1"/>
    </source>
</evidence>
<accession>A0A6J4IYE1</accession>
<dbReference type="PANTHER" id="PTHR23513">
    <property type="entry name" value="INTEGRAL MEMBRANE EFFLUX PROTEIN-RELATED"/>
    <property type="match status" value="1"/>
</dbReference>
<dbReference type="GO" id="GO:0022857">
    <property type="term" value="F:transmembrane transporter activity"/>
    <property type="evidence" value="ECO:0007669"/>
    <property type="project" value="InterPro"/>
</dbReference>
<feature type="transmembrane region" description="Helical" evidence="7">
    <location>
        <begin position="357"/>
        <end position="376"/>
    </location>
</feature>
<keyword evidence="5 7" id="KW-1133">Transmembrane helix</keyword>
<dbReference type="CDD" id="cd06173">
    <property type="entry name" value="MFS_MefA_like"/>
    <property type="match status" value="1"/>
</dbReference>
<feature type="domain" description="Major facilitator superfamily (MFS) profile" evidence="8">
    <location>
        <begin position="15"/>
        <end position="407"/>
    </location>
</feature>
<feature type="transmembrane region" description="Helical" evidence="7">
    <location>
        <begin position="20"/>
        <end position="37"/>
    </location>
</feature>
<feature type="transmembrane region" description="Helical" evidence="7">
    <location>
        <begin position="111"/>
        <end position="128"/>
    </location>
</feature>
<dbReference type="InterPro" id="IPR036259">
    <property type="entry name" value="MFS_trans_sf"/>
</dbReference>
<keyword evidence="6 7" id="KW-0472">Membrane</keyword>
<feature type="transmembrane region" description="Helical" evidence="7">
    <location>
        <begin position="319"/>
        <end position="337"/>
    </location>
</feature>
<dbReference type="PROSITE" id="PS50850">
    <property type="entry name" value="MFS"/>
    <property type="match status" value="1"/>
</dbReference>
<evidence type="ECO:0000256" key="3">
    <source>
        <dbReference type="ARBA" id="ARBA00022475"/>
    </source>
</evidence>
<name>A0A6J4IYE1_9ACTN</name>
<dbReference type="GO" id="GO:0005886">
    <property type="term" value="C:plasma membrane"/>
    <property type="evidence" value="ECO:0007669"/>
    <property type="project" value="UniProtKB-SubCell"/>
</dbReference>
<dbReference type="Pfam" id="PF05977">
    <property type="entry name" value="MFS_3"/>
    <property type="match status" value="1"/>
</dbReference>
<keyword evidence="3" id="KW-1003">Cell membrane</keyword>
<evidence type="ECO:0000259" key="8">
    <source>
        <dbReference type="PROSITE" id="PS50850"/>
    </source>
</evidence>
<comment type="subcellular location">
    <subcellularLocation>
        <location evidence="1">Cell membrane</location>
        <topology evidence="1">Multi-pass membrane protein</topology>
    </subcellularLocation>
</comment>
<evidence type="ECO:0000256" key="2">
    <source>
        <dbReference type="ARBA" id="ARBA00022448"/>
    </source>
</evidence>
<dbReference type="SUPFAM" id="SSF103473">
    <property type="entry name" value="MFS general substrate transporter"/>
    <property type="match status" value="1"/>
</dbReference>
<feature type="transmembrane region" description="Helical" evidence="7">
    <location>
        <begin position="179"/>
        <end position="197"/>
    </location>
</feature>
<feature type="transmembrane region" description="Helical" evidence="7">
    <location>
        <begin position="266"/>
        <end position="286"/>
    </location>
</feature>
<feature type="transmembrane region" description="Helical" evidence="7">
    <location>
        <begin position="232"/>
        <end position="254"/>
    </location>
</feature>
<dbReference type="InterPro" id="IPR010290">
    <property type="entry name" value="TM_effector"/>
</dbReference>
<gene>
    <name evidence="9" type="ORF">AVDCRST_MAG50-3027</name>
</gene>
<feature type="transmembrane region" description="Helical" evidence="7">
    <location>
        <begin position="293"/>
        <end position="313"/>
    </location>
</feature>
<keyword evidence="4 7" id="KW-0812">Transmembrane</keyword>
<dbReference type="EMBL" id="CADCTF010000142">
    <property type="protein sequence ID" value="CAA9263671.1"/>
    <property type="molecule type" value="Genomic_DNA"/>
</dbReference>
<sequence length="420" mass="44554">MEDGAFERPSTWASLQFPEYRTLFISGVLIFVAVQAQQIARGQLAFDLTGSNKGLGAVYMGFGLPMLILTPFGGVAADRLPKRTVLLAAQLCLVLSAAWISLAGVFGVLEYWMLIGAALLQGAGFSIFGPTRVAFTGELVPRTLIGNAVALTQVSLNSTRVVAPALAGILISFKAFGTTGVYILTAIIMTMSLMVTFRLPKRPAASRTSDRSIVGEFVDGVRYARRDPLLKMLILSSFVMVMAGWPYLAFLPAVSNDLFDKGSAGLGMMSSVSAVAALAVTFWIAGRTRPNQAWRVQSVSGVFLALGLLGMAAAPSFEVALVALLVVGGAASGYQAMNNTIVLTVTDLEYHGRVQSLLMLSFSGFGLAALPLGAVADEVGLRTMFVIMGTICLVTMAVYVTVQARHRRRGGNFDLESSPA</sequence>
<evidence type="ECO:0000256" key="5">
    <source>
        <dbReference type="ARBA" id="ARBA00022989"/>
    </source>
</evidence>
<organism evidence="9">
    <name type="scientific">uncultured Acidimicrobiales bacterium</name>
    <dbReference type="NCBI Taxonomy" id="310071"/>
    <lineage>
        <taxon>Bacteria</taxon>
        <taxon>Bacillati</taxon>
        <taxon>Actinomycetota</taxon>
        <taxon>Acidimicrobiia</taxon>
        <taxon>Acidimicrobiales</taxon>
        <taxon>environmental samples</taxon>
    </lineage>
</organism>
<evidence type="ECO:0000256" key="6">
    <source>
        <dbReference type="ARBA" id="ARBA00023136"/>
    </source>
</evidence>